<accession>A0A848KHB0</accession>
<evidence type="ECO:0000313" key="1">
    <source>
        <dbReference type="EMBL" id="NMN95307.1"/>
    </source>
</evidence>
<comment type="caution">
    <text evidence="1">The sequence shown here is derived from an EMBL/GenBank/DDBJ whole genome shotgun (WGS) entry which is preliminary data.</text>
</comment>
<keyword evidence="2" id="KW-1185">Reference proteome</keyword>
<sequence>MNVLIEMTALSIGRPTAGASPECVAAWYEAKARLHEHLAAQGGPDSVHESILAAHAHERSVRLLLEGTRAVA</sequence>
<protein>
    <submittedName>
        <fullName evidence="1">Uncharacterized protein</fullName>
    </submittedName>
</protein>
<dbReference type="EMBL" id="VCQU01000003">
    <property type="protein sequence ID" value="NMN95307.1"/>
    <property type="molecule type" value="Genomic_DNA"/>
</dbReference>
<dbReference type="Proteomes" id="UP000535543">
    <property type="component" value="Unassembled WGS sequence"/>
</dbReference>
<evidence type="ECO:0000313" key="2">
    <source>
        <dbReference type="Proteomes" id="UP000535543"/>
    </source>
</evidence>
<reference evidence="1 2" key="2">
    <citation type="submission" date="2020-06" db="EMBL/GenBank/DDBJ databases">
        <title>Antribacter stalactiti gen. nov., sp. nov., a new member of the family Nacardiaceae isolated from a cave.</title>
        <authorList>
            <person name="Kim I.S."/>
        </authorList>
    </citation>
    <scope>NUCLEOTIDE SEQUENCE [LARGE SCALE GENOMIC DNA]</scope>
    <source>
        <strain evidence="1 2">YC2-7</strain>
    </source>
</reference>
<organism evidence="1 2">
    <name type="scientific">Antrihabitans stalactiti</name>
    <dbReference type="NCBI Taxonomy" id="2584121"/>
    <lineage>
        <taxon>Bacteria</taxon>
        <taxon>Bacillati</taxon>
        <taxon>Actinomycetota</taxon>
        <taxon>Actinomycetes</taxon>
        <taxon>Mycobacteriales</taxon>
        <taxon>Nocardiaceae</taxon>
        <taxon>Antrihabitans</taxon>
    </lineage>
</organism>
<gene>
    <name evidence="1" type="ORF">FGL95_09715</name>
</gene>
<proteinExistence type="predicted"/>
<dbReference type="RefSeq" id="WP_169586081.1">
    <property type="nucleotide sequence ID" value="NZ_VCQU01000003.1"/>
</dbReference>
<dbReference type="AlphaFoldDB" id="A0A848KHB0"/>
<name>A0A848KHB0_9NOCA</name>
<reference evidence="1 2" key="1">
    <citation type="submission" date="2019-05" db="EMBL/GenBank/DDBJ databases">
        <authorList>
            <person name="Lee S.D."/>
        </authorList>
    </citation>
    <scope>NUCLEOTIDE SEQUENCE [LARGE SCALE GENOMIC DNA]</scope>
    <source>
        <strain evidence="1 2">YC2-7</strain>
    </source>
</reference>